<dbReference type="Pfam" id="PF10238">
    <property type="entry name" value="Eapp_C"/>
    <property type="match status" value="1"/>
</dbReference>
<dbReference type="OMA" id="CFVNKEE"/>
<dbReference type="PANTHER" id="PTHR15967">
    <property type="entry name" value="E2F-ASSOCIATED PHOSPHOPROTEIN"/>
    <property type="match status" value="1"/>
</dbReference>
<dbReference type="OrthoDB" id="122464at2759"/>
<dbReference type="STRING" id="8153.ENSHBUP00000013685"/>
<dbReference type="AlphaFoldDB" id="A0A3Q2VPU4"/>
<evidence type="ECO:0000313" key="3">
    <source>
        <dbReference type="Proteomes" id="UP000264840"/>
    </source>
</evidence>
<dbReference type="CTD" id="55837"/>
<keyword evidence="3" id="KW-1185">Reference proteome</keyword>
<dbReference type="InterPro" id="IPR019370">
    <property type="entry name" value="E2F-assoc_phosphoprotein"/>
</dbReference>
<evidence type="ECO:0000313" key="2">
    <source>
        <dbReference type="Ensembl" id="ENSHBUP00000013685.1"/>
    </source>
</evidence>
<feature type="compositionally biased region" description="Polar residues" evidence="1">
    <location>
        <begin position="71"/>
        <end position="80"/>
    </location>
</feature>
<dbReference type="PANTHER" id="PTHR15967:SF0">
    <property type="entry name" value="E2F-ASSOCIATED PHOSPHOPROTEIN"/>
    <property type="match status" value="1"/>
</dbReference>
<reference evidence="2" key="2">
    <citation type="submission" date="2025-09" db="UniProtKB">
        <authorList>
            <consortium name="Ensembl"/>
        </authorList>
    </citation>
    <scope>IDENTIFICATION</scope>
</reference>
<proteinExistence type="predicted"/>
<feature type="compositionally biased region" description="Acidic residues" evidence="1">
    <location>
        <begin position="119"/>
        <end position="129"/>
    </location>
</feature>
<dbReference type="GO" id="GO:0005634">
    <property type="term" value="C:nucleus"/>
    <property type="evidence" value="ECO:0007669"/>
    <property type="project" value="TreeGrafter"/>
</dbReference>
<feature type="compositionally biased region" description="Acidic residues" evidence="1">
    <location>
        <begin position="57"/>
        <end position="69"/>
    </location>
</feature>
<dbReference type="Ensembl" id="ENSHBUT00000033051.1">
    <property type="protein sequence ID" value="ENSHBUP00000013685.1"/>
    <property type="gene ID" value="ENSHBUG00000015496.1"/>
</dbReference>
<dbReference type="RefSeq" id="XP_005941048.1">
    <property type="nucleotide sequence ID" value="XM_005940986.2"/>
</dbReference>
<dbReference type="Proteomes" id="UP000264840">
    <property type="component" value="Unplaced"/>
</dbReference>
<feature type="compositionally biased region" description="Acidic residues" evidence="1">
    <location>
        <begin position="11"/>
        <end position="20"/>
    </location>
</feature>
<feature type="region of interest" description="Disordered" evidence="1">
    <location>
        <begin position="1"/>
        <end position="158"/>
    </location>
</feature>
<protein>
    <submittedName>
        <fullName evidence="2">E2f-associated phosphoprotein</fullName>
    </submittedName>
</protein>
<feature type="compositionally biased region" description="Gly residues" evidence="1">
    <location>
        <begin position="92"/>
        <end position="109"/>
    </location>
</feature>
<accession>A0A3Q2VPU4</accession>
<reference evidence="2" key="1">
    <citation type="submission" date="2025-08" db="UniProtKB">
        <authorList>
            <consortium name="Ensembl"/>
        </authorList>
    </citation>
    <scope>IDENTIFICATION</scope>
</reference>
<feature type="region of interest" description="Disordered" evidence="1">
    <location>
        <begin position="240"/>
        <end position="270"/>
    </location>
</feature>
<organism evidence="2 3">
    <name type="scientific">Haplochromis burtoni</name>
    <name type="common">Burton's mouthbrooder</name>
    <name type="synonym">Chromis burtoni</name>
    <dbReference type="NCBI Taxonomy" id="8153"/>
    <lineage>
        <taxon>Eukaryota</taxon>
        <taxon>Metazoa</taxon>
        <taxon>Chordata</taxon>
        <taxon>Craniata</taxon>
        <taxon>Vertebrata</taxon>
        <taxon>Euteleostomi</taxon>
        <taxon>Actinopterygii</taxon>
        <taxon>Neopterygii</taxon>
        <taxon>Teleostei</taxon>
        <taxon>Neoteleostei</taxon>
        <taxon>Acanthomorphata</taxon>
        <taxon>Ovalentaria</taxon>
        <taxon>Cichlomorphae</taxon>
        <taxon>Cichliformes</taxon>
        <taxon>Cichlidae</taxon>
        <taxon>African cichlids</taxon>
        <taxon>Pseudocrenilabrinae</taxon>
        <taxon>Haplochromini</taxon>
        <taxon>Haplochromis</taxon>
    </lineage>
</organism>
<dbReference type="GeneID" id="102302895"/>
<evidence type="ECO:0000256" key="1">
    <source>
        <dbReference type="SAM" id="MobiDB-lite"/>
    </source>
</evidence>
<sequence length="308" mass="34935">MNKLGQAQDFESYEIEEPSDEERAASSSEDELDVLLNGTPDQKKKLIREYLTGESESSSEDDFEKEMEAELSSTIKTMQGTWGPAAETSKRPGGGGGAEGEGSAVGGPGLSNPQMYDEVYFDSDSEEDGTPSSSTSQRQRQRTIPTNDELLYDPDEDDRDQAWVDARRREYSRRKRPAAAFHSKLRHPQALPHSDAVLNCPACMTTLCLDCQRHEKYRTQYRAMFVMNCTVKREEVLRYKNQQEKNRRNRKRRRGQQTETPADESPAAMGMDADEVYHPVQCSECSTEVAVFDKDEVYHFFNILASHC</sequence>
<name>A0A3Q2VPU4_HAPBU</name>
<dbReference type="GeneTree" id="ENSGT00390000001332"/>